<dbReference type="Proteomes" id="UP001595818">
    <property type="component" value="Unassembled WGS sequence"/>
</dbReference>
<keyword evidence="3 6" id="KW-0808">Transferase</keyword>
<evidence type="ECO:0000313" key="7">
    <source>
        <dbReference type="Proteomes" id="UP001595818"/>
    </source>
</evidence>
<dbReference type="CDD" id="cd04186">
    <property type="entry name" value="GT_2_like_c"/>
    <property type="match status" value="1"/>
</dbReference>
<accession>A0ABV9SXJ8</accession>
<evidence type="ECO:0000256" key="2">
    <source>
        <dbReference type="ARBA" id="ARBA00022676"/>
    </source>
</evidence>
<name>A0ABV9SXJ8_9BACT</name>
<feature type="domain" description="Glycosyltransferase 2-like" evidence="5">
    <location>
        <begin position="9"/>
        <end position="143"/>
    </location>
</feature>
<evidence type="ECO:0000313" key="6">
    <source>
        <dbReference type="EMBL" id="MFC4871109.1"/>
    </source>
</evidence>
<evidence type="ECO:0000256" key="1">
    <source>
        <dbReference type="ARBA" id="ARBA00006739"/>
    </source>
</evidence>
<gene>
    <name evidence="6" type="ORF">ACFPFU_05385</name>
</gene>
<proteinExistence type="inferred from homology"/>
<sequence>MEPSLVAFVILNWNGREYTPSCLDSLSQAGVDFSQITVVDNHSEDGSYEYLLENYPTIDLVRNSSNLGFTGGNNVGIRKALEKGYEYVFLLNNDTEVRPDFLHFLVEEMETSQETAAIQPLIYYLKDRLKVWNAGGVYNSRLSLSQTVYQPKSLNASYETDWITGCAIMVRAAVIREVGLLDEKYFAYFEDVDWSLRMRKAGYRLKVHPNAVIYHEAGASSKTKKADKEGFLNPKVHYLNVRNQIYQIKKHADLPARIVSWPLHFFRFGLIALYFLIRGRKSKLAAIIKGMRDGLRTGTFQNYPL</sequence>
<evidence type="ECO:0000256" key="4">
    <source>
        <dbReference type="SAM" id="Phobius"/>
    </source>
</evidence>
<dbReference type="RefSeq" id="WP_377062290.1">
    <property type="nucleotide sequence ID" value="NZ_JBHSJJ010000003.1"/>
</dbReference>
<keyword evidence="7" id="KW-1185">Reference proteome</keyword>
<keyword evidence="4" id="KW-1133">Transmembrane helix</keyword>
<dbReference type="EMBL" id="JBHSJJ010000003">
    <property type="protein sequence ID" value="MFC4871109.1"/>
    <property type="molecule type" value="Genomic_DNA"/>
</dbReference>
<keyword evidence="4" id="KW-0472">Membrane</keyword>
<dbReference type="PANTHER" id="PTHR43179">
    <property type="entry name" value="RHAMNOSYLTRANSFERASE WBBL"/>
    <property type="match status" value="1"/>
</dbReference>
<evidence type="ECO:0000259" key="5">
    <source>
        <dbReference type="Pfam" id="PF00535"/>
    </source>
</evidence>
<dbReference type="InterPro" id="IPR001173">
    <property type="entry name" value="Glyco_trans_2-like"/>
</dbReference>
<dbReference type="Gene3D" id="3.90.550.10">
    <property type="entry name" value="Spore Coat Polysaccharide Biosynthesis Protein SpsA, Chain A"/>
    <property type="match status" value="1"/>
</dbReference>
<keyword evidence="4" id="KW-0812">Transmembrane</keyword>
<dbReference type="PANTHER" id="PTHR43179:SF12">
    <property type="entry name" value="GALACTOFURANOSYLTRANSFERASE GLFT2"/>
    <property type="match status" value="1"/>
</dbReference>
<comment type="caution">
    <text evidence="6">The sequence shown here is derived from an EMBL/GenBank/DDBJ whole genome shotgun (WGS) entry which is preliminary data.</text>
</comment>
<dbReference type="Pfam" id="PF00535">
    <property type="entry name" value="Glycos_transf_2"/>
    <property type="match status" value="1"/>
</dbReference>
<dbReference type="EC" id="2.4.-.-" evidence="6"/>
<feature type="transmembrane region" description="Helical" evidence="4">
    <location>
        <begin position="258"/>
        <end position="277"/>
    </location>
</feature>
<dbReference type="GO" id="GO:0016757">
    <property type="term" value="F:glycosyltransferase activity"/>
    <property type="evidence" value="ECO:0007669"/>
    <property type="project" value="UniProtKB-KW"/>
</dbReference>
<organism evidence="6 7">
    <name type="scientific">Negadavirga shengliensis</name>
    <dbReference type="NCBI Taxonomy" id="1389218"/>
    <lineage>
        <taxon>Bacteria</taxon>
        <taxon>Pseudomonadati</taxon>
        <taxon>Bacteroidota</taxon>
        <taxon>Cytophagia</taxon>
        <taxon>Cytophagales</taxon>
        <taxon>Cyclobacteriaceae</taxon>
        <taxon>Negadavirga</taxon>
    </lineage>
</organism>
<dbReference type="SUPFAM" id="SSF53448">
    <property type="entry name" value="Nucleotide-diphospho-sugar transferases"/>
    <property type="match status" value="1"/>
</dbReference>
<evidence type="ECO:0000256" key="3">
    <source>
        <dbReference type="ARBA" id="ARBA00022679"/>
    </source>
</evidence>
<comment type="similarity">
    <text evidence="1">Belongs to the glycosyltransferase 2 family.</text>
</comment>
<dbReference type="InterPro" id="IPR029044">
    <property type="entry name" value="Nucleotide-diphossugar_trans"/>
</dbReference>
<reference evidence="7" key="1">
    <citation type="journal article" date="2019" name="Int. J. Syst. Evol. Microbiol.">
        <title>The Global Catalogue of Microorganisms (GCM) 10K type strain sequencing project: providing services to taxonomists for standard genome sequencing and annotation.</title>
        <authorList>
            <consortium name="The Broad Institute Genomics Platform"/>
            <consortium name="The Broad Institute Genome Sequencing Center for Infectious Disease"/>
            <person name="Wu L."/>
            <person name="Ma J."/>
        </authorList>
    </citation>
    <scope>NUCLEOTIDE SEQUENCE [LARGE SCALE GENOMIC DNA]</scope>
    <source>
        <strain evidence="7">CGMCC 4.7466</strain>
    </source>
</reference>
<keyword evidence="2 6" id="KW-0328">Glycosyltransferase</keyword>
<protein>
    <submittedName>
        <fullName evidence="6">Glycosyltransferase family 2 protein</fullName>
        <ecNumber evidence="6">2.4.-.-</ecNumber>
    </submittedName>
</protein>